<dbReference type="SUPFAM" id="SSF53335">
    <property type="entry name" value="S-adenosyl-L-methionine-dependent methyltransferases"/>
    <property type="match status" value="1"/>
</dbReference>
<dbReference type="InterPro" id="IPR051052">
    <property type="entry name" value="Diverse_substrate_MTase"/>
</dbReference>
<sequence length="278" mass="29249">MTGMALGFSGDVAHYYAKFRRGYPPEVLEVLAGSFELGHTDTVLDLGCGTGQLTVPLAGRVGAVIGMDPEPDMLRHAREAAARQDAGNVTWVLGADTDVPALGKLLGGRALAAAVIGQALHWMRHATLFGELLPLLRPGGGIAVVANGAPAWLQDSDWSRALRGFLEEHFDTELRDTCGTAERDRLRYARALEAAGFEDVATRHVSYVVELSLDEVVGGVFSALPEDLLPAPGARAGFTARAGEALGASDSFTEHVDVSVLTARAPGNGKGPGTRPRT</sequence>
<evidence type="ECO:0000313" key="4">
    <source>
        <dbReference type="EMBL" id="GGO46647.1"/>
    </source>
</evidence>
<dbReference type="GO" id="GO:0032259">
    <property type="term" value="P:methylation"/>
    <property type="evidence" value="ECO:0007669"/>
    <property type="project" value="UniProtKB-KW"/>
</dbReference>
<keyword evidence="5" id="KW-1185">Reference proteome</keyword>
<feature type="domain" description="Methyltransferase" evidence="3">
    <location>
        <begin position="43"/>
        <end position="140"/>
    </location>
</feature>
<dbReference type="Proteomes" id="UP000631535">
    <property type="component" value="Unassembled WGS sequence"/>
</dbReference>
<dbReference type="PANTHER" id="PTHR44942">
    <property type="entry name" value="METHYLTRANSF_11 DOMAIN-CONTAINING PROTEIN"/>
    <property type="match status" value="1"/>
</dbReference>
<dbReference type="GO" id="GO:0008168">
    <property type="term" value="F:methyltransferase activity"/>
    <property type="evidence" value="ECO:0007669"/>
    <property type="project" value="UniProtKB-KW"/>
</dbReference>
<comment type="caution">
    <text evidence="4">The sequence shown here is derived from an EMBL/GenBank/DDBJ whole genome shotgun (WGS) entry which is preliminary data.</text>
</comment>
<gene>
    <name evidence="4" type="ORF">GCM10012287_17500</name>
</gene>
<dbReference type="Pfam" id="PF13649">
    <property type="entry name" value="Methyltransf_25"/>
    <property type="match status" value="1"/>
</dbReference>
<evidence type="ECO:0000259" key="3">
    <source>
        <dbReference type="Pfam" id="PF13649"/>
    </source>
</evidence>
<dbReference type="InterPro" id="IPR041698">
    <property type="entry name" value="Methyltransf_25"/>
</dbReference>
<organism evidence="4 5">
    <name type="scientific">Streptomyces daqingensis</name>
    <dbReference type="NCBI Taxonomy" id="1472640"/>
    <lineage>
        <taxon>Bacteria</taxon>
        <taxon>Bacillati</taxon>
        <taxon>Actinomycetota</taxon>
        <taxon>Actinomycetes</taxon>
        <taxon>Kitasatosporales</taxon>
        <taxon>Streptomycetaceae</taxon>
        <taxon>Streptomyces</taxon>
    </lineage>
</organism>
<evidence type="ECO:0000256" key="1">
    <source>
        <dbReference type="ARBA" id="ARBA00022603"/>
    </source>
</evidence>
<evidence type="ECO:0000313" key="5">
    <source>
        <dbReference type="Proteomes" id="UP000631535"/>
    </source>
</evidence>
<evidence type="ECO:0000256" key="2">
    <source>
        <dbReference type="ARBA" id="ARBA00022679"/>
    </source>
</evidence>
<dbReference type="Gene3D" id="3.40.50.150">
    <property type="entry name" value="Vaccinia Virus protein VP39"/>
    <property type="match status" value="1"/>
</dbReference>
<keyword evidence="1 4" id="KW-0489">Methyltransferase</keyword>
<reference evidence="5" key="1">
    <citation type="journal article" date="2019" name="Int. J. Syst. Evol. Microbiol.">
        <title>The Global Catalogue of Microorganisms (GCM) 10K type strain sequencing project: providing services to taxonomists for standard genome sequencing and annotation.</title>
        <authorList>
            <consortium name="The Broad Institute Genomics Platform"/>
            <consortium name="The Broad Institute Genome Sequencing Center for Infectious Disease"/>
            <person name="Wu L."/>
            <person name="Ma J."/>
        </authorList>
    </citation>
    <scope>NUCLEOTIDE SEQUENCE [LARGE SCALE GENOMIC DNA]</scope>
    <source>
        <strain evidence="5">CGMCC 4.7178</strain>
    </source>
</reference>
<dbReference type="InterPro" id="IPR029063">
    <property type="entry name" value="SAM-dependent_MTases_sf"/>
</dbReference>
<dbReference type="CDD" id="cd02440">
    <property type="entry name" value="AdoMet_MTases"/>
    <property type="match status" value="1"/>
</dbReference>
<name>A0ABQ2M4K7_9ACTN</name>
<dbReference type="EMBL" id="BMMP01000004">
    <property type="protein sequence ID" value="GGO46647.1"/>
    <property type="molecule type" value="Genomic_DNA"/>
</dbReference>
<proteinExistence type="predicted"/>
<accession>A0ABQ2M4K7</accession>
<protein>
    <submittedName>
        <fullName evidence="4">Methyltransferase</fullName>
    </submittedName>
</protein>
<keyword evidence="2" id="KW-0808">Transferase</keyword>
<dbReference type="PANTHER" id="PTHR44942:SF4">
    <property type="entry name" value="METHYLTRANSFERASE TYPE 11 DOMAIN-CONTAINING PROTEIN"/>
    <property type="match status" value="1"/>
</dbReference>